<organism evidence="14 15">
    <name type="scientific">Candidatus Glassbacteria bacterium GWA2_58_10</name>
    <dbReference type="NCBI Taxonomy" id="1817865"/>
    <lineage>
        <taxon>Bacteria</taxon>
        <taxon>Candidatus Glassiibacteriota</taxon>
    </lineage>
</organism>
<dbReference type="PANTHER" id="PTHR30046:SF0">
    <property type="entry name" value="FLAGELLAR M-RING PROTEIN"/>
    <property type="match status" value="1"/>
</dbReference>
<evidence type="ECO:0000256" key="9">
    <source>
        <dbReference type="PIRNR" id="PIRNR004862"/>
    </source>
</evidence>
<comment type="subcellular location">
    <subcellularLocation>
        <location evidence="1 9">Bacterial flagellum basal body</location>
    </subcellularLocation>
    <subcellularLocation>
        <location evidence="2">Cell membrane</location>
        <topology evidence="2">Multi-pass membrane protein</topology>
    </subcellularLocation>
</comment>
<dbReference type="Proteomes" id="UP000176992">
    <property type="component" value="Unassembled WGS sequence"/>
</dbReference>
<feature type="domain" description="Flagellar M-ring C-terminal" evidence="13">
    <location>
        <begin position="254"/>
        <end position="398"/>
    </location>
</feature>
<dbReference type="PANTHER" id="PTHR30046">
    <property type="entry name" value="FLAGELLAR M-RING PROTEIN"/>
    <property type="match status" value="1"/>
</dbReference>
<keyword evidence="8 9" id="KW-0975">Bacterial flagellum</keyword>
<sequence>MNEFFQNFLTQAREIWGRLSPNQRFAMVGVTFITIVGMIAMLIWVQRPKYDVLFSGLDEDDSNNILVELKSNKIPYQVEQNGMVILIPSNDIPETRLTLAGKGLPRTAGVGYEIFDKVNLGVTDFVQKINYRRALEGELSRSIETIRNVDKARVHIVIPEERLFTEDQQKPSASVMLKLRPSTKLDEKQILGVTHLVASSIEGLQPENITIVDSYGNMLSSVQAVDPMVKLTAHQLELRERMEDYLTKKVQSLLNGVLGTGNSVVRISAELDFKKVDQTIRTFDPNNVVVRGEQREENVQSNDQEKSSTTGESTITNFEINETMEHVVQESGSIRRLTVAVFVNEPTAMVPPATGGDPVRQSNPRSQQELDNIRAIVQNSVGYDPLRGDQVAINQLSFDTSQVDQEKQALEQAERREFWYSVAQKVLLVISILIFVLFARSLLRSLKILPPKEAAEEGIETAVPIEEEISLEAQKRAQIQEQVLIFAKEKPANVAKLIKTWMVEEEAGD</sequence>
<comment type="similarity">
    <text evidence="3 9">Belongs to the FliF family.</text>
</comment>
<feature type="transmembrane region" description="Helical" evidence="11">
    <location>
        <begin position="418"/>
        <end position="439"/>
    </location>
</feature>
<feature type="domain" description="Flagellar M-ring N-terminal" evidence="12">
    <location>
        <begin position="46"/>
        <end position="220"/>
    </location>
</feature>
<evidence type="ECO:0000256" key="6">
    <source>
        <dbReference type="ARBA" id="ARBA00022989"/>
    </source>
</evidence>
<evidence type="ECO:0000256" key="4">
    <source>
        <dbReference type="ARBA" id="ARBA00022475"/>
    </source>
</evidence>
<keyword evidence="14" id="KW-0966">Cell projection</keyword>
<protein>
    <recommendedName>
        <fullName evidence="9">Flagellar M-ring protein</fullName>
    </recommendedName>
</protein>
<dbReference type="NCBIfam" id="TIGR00206">
    <property type="entry name" value="fliF"/>
    <property type="match status" value="1"/>
</dbReference>
<keyword evidence="4" id="KW-1003">Cell membrane</keyword>
<dbReference type="Gene3D" id="3.30.300.30">
    <property type="match status" value="1"/>
</dbReference>
<comment type="function">
    <text evidence="9">The M ring may be actively involved in energy transduction.</text>
</comment>
<evidence type="ECO:0000313" key="14">
    <source>
        <dbReference type="EMBL" id="OGF98053.1"/>
    </source>
</evidence>
<evidence type="ECO:0000256" key="3">
    <source>
        <dbReference type="ARBA" id="ARBA00007971"/>
    </source>
</evidence>
<name>A0A1F5YD42_9BACT</name>
<evidence type="ECO:0000259" key="13">
    <source>
        <dbReference type="Pfam" id="PF08345"/>
    </source>
</evidence>
<dbReference type="GO" id="GO:0071973">
    <property type="term" value="P:bacterial-type flagellum-dependent cell motility"/>
    <property type="evidence" value="ECO:0007669"/>
    <property type="project" value="InterPro"/>
</dbReference>
<keyword evidence="6 11" id="KW-1133">Transmembrane helix</keyword>
<dbReference type="PIRSF" id="PIRSF004862">
    <property type="entry name" value="FliF"/>
    <property type="match status" value="1"/>
</dbReference>
<feature type="transmembrane region" description="Helical" evidence="11">
    <location>
        <begin position="25"/>
        <end position="45"/>
    </location>
</feature>
<keyword evidence="7 11" id="KW-0472">Membrane</keyword>
<evidence type="ECO:0000256" key="8">
    <source>
        <dbReference type="ARBA" id="ARBA00023143"/>
    </source>
</evidence>
<gene>
    <name evidence="14" type="ORF">A2Z86_04860</name>
</gene>
<comment type="caution">
    <text evidence="14">The sequence shown here is derived from an EMBL/GenBank/DDBJ whole genome shotgun (WGS) entry which is preliminary data.</text>
</comment>
<evidence type="ECO:0000256" key="1">
    <source>
        <dbReference type="ARBA" id="ARBA00004117"/>
    </source>
</evidence>
<dbReference type="InterPro" id="IPR006182">
    <property type="entry name" value="FliF_N_dom"/>
</dbReference>
<evidence type="ECO:0000256" key="5">
    <source>
        <dbReference type="ARBA" id="ARBA00022692"/>
    </source>
</evidence>
<evidence type="ECO:0000256" key="11">
    <source>
        <dbReference type="SAM" id="Phobius"/>
    </source>
</evidence>
<dbReference type="GO" id="GO:0005886">
    <property type="term" value="C:plasma membrane"/>
    <property type="evidence" value="ECO:0007669"/>
    <property type="project" value="UniProtKB-SubCell"/>
</dbReference>
<evidence type="ECO:0000256" key="7">
    <source>
        <dbReference type="ARBA" id="ARBA00023136"/>
    </source>
</evidence>
<dbReference type="EMBL" id="MFIV01000177">
    <property type="protein sequence ID" value="OGF98053.1"/>
    <property type="molecule type" value="Genomic_DNA"/>
</dbReference>
<dbReference type="Gene3D" id="3.30.70.1530">
    <property type="entry name" value="Hypothetical protein rpa1041"/>
    <property type="match status" value="1"/>
</dbReference>
<dbReference type="InterPro" id="IPR000067">
    <property type="entry name" value="FlgMring_FliF"/>
</dbReference>
<feature type="compositionally biased region" description="Basic and acidic residues" evidence="10">
    <location>
        <begin position="292"/>
        <end position="306"/>
    </location>
</feature>
<feature type="region of interest" description="Disordered" evidence="10">
    <location>
        <begin position="292"/>
        <end position="313"/>
    </location>
</feature>
<accession>A0A1F5YD42</accession>
<dbReference type="GO" id="GO:0003774">
    <property type="term" value="F:cytoskeletal motor activity"/>
    <property type="evidence" value="ECO:0007669"/>
    <property type="project" value="InterPro"/>
</dbReference>
<dbReference type="AlphaFoldDB" id="A0A1F5YD42"/>
<evidence type="ECO:0000259" key="12">
    <source>
        <dbReference type="Pfam" id="PF01514"/>
    </source>
</evidence>
<dbReference type="Pfam" id="PF08345">
    <property type="entry name" value="YscJ_FliF_C"/>
    <property type="match status" value="1"/>
</dbReference>
<evidence type="ECO:0000256" key="2">
    <source>
        <dbReference type="ARBA" id="ARBA00004651"/>
    </source>
</evidence>
<dbReference type="PRINTS" id="PR01009">
    <property type="entry name" value="FLGMRINGFLIF"/>
</dbReference>
<dbReference type="GO" id="GO:0009431">
    <property type="term" value="C:bacterial-type flagellum basal body, MS ring"/>
    <property type="evidence" value="ECO:0007669"/>
    <property type="project" value="InterPro"/>
</dbReference>
<dbReference type="InterPro" id="IPR043427">
    <property type="entry name" value="YscJ/FliF"/>
</dbReference>
<keyword evidence="14" id="KW-0969">Cilium</keyword>
<reference evidence="14 15" key="1">
    <citation type="journal article" date="2016" name="Nat. Commun.">
        <title>Thousands of microbial genomes shed light on interconnected biogeochemical processes in an aquifer system.</title>
        <authorList>
            <person name="Anantharaman K."/>
            <person name="Brown C.T."/>
            <person name="Hug L.A."/>
            <person name="Sharon I."/>
            <person name="Castelle C.J."/>
            <person name="Probst A.J."/>
            <person name="Thomas B.C."/>
            <person name="Singh A."/>
            <person name="Wilkins M.J."/>
            <person name="Karaoz U."/>
            <person name="Brodie E.L."/>
            <person name="Williams K.H."/>
            <person name="Hubbard S.S."/>
            <person name="Banfield J.F."/>
        </authorList>
    </citation>
    <scope>NUCLEOTIDE SEQUENCE [LARGE SCALE GENOMIC DNA]</scope>
</reference>
<proteinExistence type="inferred from homology"/>
<evidence type="ECO:0000256" key="10">
    <source>
        <dbReference type="SAM" id="MobiDB-lite"/>
    </source>
</evidence>
<dbReference type="InterPro" id="IPR013556">
    <property type="entry name" value="Flag_M-ring_C"/>
</dbReference>
<keyword evidence="14" id="KW-0282">Flagellum</keyword>
<dbReference type="Pfam" id="PF01514">
    <property type="entry name" value="YscJ_FliF"/>
    <property type="match status" value="1"/>
</dbReference>
<dbReference type="InterPro" id="IPR045851">
    <property type="entry name" value="AMP-bd_C_sf"/>
</dbReference>
<keyword evidence="5 11" id="KW-0812">Transmembrane</keyword>
<evidence type="ECO:0000313" key="15">
    <source>
        <dbReference type="Proteomes" id="UP000176992"/>
    </source>
</evidence>